<organism evidence="2">
    <name type="scientific">uncultured Caudovirales phage</name>
    <dbReference type="NCBI Taxonomy" id="2100421"/>
    <lineage>
        <taxon>Viruses</taxon>
        <taxon>Duplodnaviria</taxon>
        <taxon>Heunggongvirae</taxon>
        <taxon>Uroviricota</taxon>
        <taxon>Caudoviricetes</taxon>
        <taxon>Peduoviridae</taxon>
        <taxon>Maltschvirus</taxon>
        <taxon>Maltschvirus maltsch</taxon>
    </lineage>
</organism>
<protein>
    <submittedName>
        <fullName evidence="2">Uncharacterized protein</fullName>
    </submittedName>
</protein>
<feature type="region of interest" description="Disordered" evidence="1">
    <location>
        <begin position="107"/>
        <end position="130"/>
    </location>
</feature>
<accession>A0A6J5Q628</accession>
<feature type="region of interest" description="Disordered" evidence="1">
    <location>
        <begin position="1"/>
        <end position="23"/>
    </location>
</feature>
<evidence type="ECO:0000313" key="2">
    <source>
        <dbReference type="EMBL" id="CAB4177826.1"/>
    </source>
</evidence>
<reference evidence="2" key="1">
    <citation type="submission" date="2020-05" db="EMBL/GenBank/DDBJ databases">
        <authorList>
            <person name="Chiriac C."/>
            <person name="Salcher M."/>
            <person name="Ghai R."/>
            <person name="Kavagutti S V."/>
        </authorList>
    </citation>
    <scope>NUCLEOTIDE SEQUENCE</scope>
</reference>
<gene>
    <name evidence="2" type="ORF">UFOVP1004_18</name>
</gene>
<sequence>MNDGNRPYRDGQTDGRTEQERPLAAKSVEFGEFSLPLGSDCVAGGQGKPVSRLDDQLTIMAARRRWDLSDDLFQRLPGRMEQIANSDSRQAVAAAKVLLDMHAQNNSDGVAGGSGGEVHIYLPDNGRGQS</sequence>
<dbReference type="EMBL" id="LR796964">
    <property type="protein sequence ID" value="CAB4177826.1"/>
    <property type="molecule type" value="Genomic_DNA"/>
</dbReference>
<proteinExistence type="predicted"/>
<evidence type="ECO:0000256" key="1">
    <source>
        <dbReference type="SAM" id="MobiDB-lite"/>
    </source>
</evidence>
<name>A0A6J5Q628_9CAUD</name>